<proteinExistence type="predicted"/>
<dbReference type="AlphaFoldDB" id="A0A195C9X5"/>
<dbReference type="EMBL" id="KQ978068">
    <property type="protein sequence ID" value="KYM97515.1"/>
    <property type="molecule type" value="Genomic_DNA"/>
</dbReference>
<dbReference type="Proteomes" id="UP000078542">
    <property type="component" value="Unassembled WGS sequence"/>
</dbReference>
<protein>
    <submittedName>
        <fullName evidence="1">Uncharacterized protein</fullName>
    </submittedName>
</protein>
<gene>
    <name evidence="1" type="ORF">ALC62_11809</name>
</gene>
<name>A0A195C9X5_9HYME</name>
<dbReference type="PANTHER" id="PTHR21301">
    <property type="entry name" value="REVERSE TRANSCRIPTASE"/>
    <property type="match status" value="1"/>
</dbReference>
<evidence type="ECO:0000313" key="2">
    <source>
        <dbReference type="Proteomes" id="UP000078542"/>
    </source>
</evidence>
<evidence type="ECO:0000313" key="1">
    <source>
        <dbReference type="EMBL" id="KYM97515.1"/>
    </source>
</evidence>
<sequence>VNLSNVTIPFDVQCLLQLGENFGLPIDKNNIDKALVEFIKHIECNIKGPNNFINFFRNKTIPILDDFYEKFLSSNSNEKLVSSWIKSVFDFVKSHPELLITTADKGNVTVILNRADYISKMENMLSHTNTYERIVKDLTRKIICDLRGLLVRWKNREYIDSHKKTLLLSTDGSIPRAYGLTKIHKQGNPLRIIAFTQLLSPLNAPIVSSINSLLYNLSLFLYNIINKTIPKGGRRLALFTNVPVDLSTDSKISIDTLLIIEDNKIIFDGYHKATFSGRFLNFNSQHPTCHKKGQTKRQLKIRVHEHVSDINKKVKSPPVISNHRIEKNHNFDWENVKILDVEPSYNKRLISEI</sequence>
<feature type="non-terminal residue" evidence="1">
    <location>
        <position position="1"/>
    </location>
</feature>
<reference evidence="1 2" key="1">
    <citation type="submission" date="2016-03" db="EMBL/GenBank/DDBJ databases">
        <title>Cyphomyrmex costatus WGS genome.</title>
        <authorList>
            <person name="Nygaard S."/>
            <person name="Hu H."/>
            <person name="Boomsma J."/>
            <person name="Zhang G."/>
        </authorList>
    </citation>
    <scope>NUCLEOTIDE SEQUENCE [LARGE SCALE GENOMIC DNA]</scope>
    <source>
        <strain evidence="1">MS0001</strain>
        <tissue evidence="1">Whole body</tissue>
    </source>
</reference>
<organism evidence="1 2">
    <name type="scientific">Cyphomyrmex costatus</name>
    <dbReference type="NCBI Taxonomy" id="456900"/>
    <lineage>
        <taxon>Eukaryota</taxon>
        <taxon>Metazoa</taxon>
        <taxon>Ecdysozoa</taxon>
        <taxon>Arthropoda</taxon>
        <taxon>Hexapoda</taxon>
        <taxon>Insecta</taxon>
        <taxon>Pterygota</taxon>
        <taxon>Neoptera</taxon>
        <taxon>Endopterygota</taxon>
        <taxon>Hymenoptera</taxon>
        <taxon>Apocrita</taxon>
        <taxon>Aculeata</taxon>
        <taxon>Formicoidea</taxon>
        <taxon>Formicidae</taxon>
        <taxon>Myrmicinae</taxon>
        <taxon>Cyphomyrmex</taxon>
    </lineage>
</organism>
<dbReference type="PANTHER" id="PTHR21301:SF10">
    <property type="entry name" value="REVERSE TRANSCRIPTASE DOMAIN-CONTAINING PROTEIN"/>
    <property type="match status" value="1"/>
</dbReference>
<accession>A0A195C9X5</accession>
<keyword evidence="2" id="KW-1185">Reference proteome</keyword>